<dbReference type="CDD" id="cd01991">
    <property type="entry name" value="Asn_synthase_B_C"/>
    <property type="match status" value="1"/>
</dbReference>
<dbReference type="InterPro" id="IPR001962">
    <property type="entry name" value="Asn_synthase"/>
</dbReference>
<dbReference type="EC" id="6.3.5.4" evidence="3"/>
<evidence type="ECO:0000256" key="3">
    <source>
        <dbReference type="ARBA" id="ARBA00012737"/>
    </source>
</evidence>
<keyword evidence="5 10" id="KW-0067">ATP-binding</keyword>
<organism evidence="13 14">
    <name type="scientific">Lapidilactobacillus dextrinicus DSM 20335</name>
    <dbReference type="NCBI Taxonomy" id="1423738"/>
    <lineage>
        <taxon>Bacteria</taxon>
        <taxon>Bacillati</taxon>
        <taxon>Bacillota</taxon>
        <taxon>Bacilli</taxon>
        <taxon>Lactobacillales</taxon>
        <taxon>Lactobacillaceae</taxon>
        <taxon>Lapidilactobacillus</taxon>
    </lineage>
</organism>
<comment type="caution">
    <text evidence="13">The sequence shown here is derived from an EMBL/GenBank/DDBJ whole genome shotgun (WGS) entry which is preliminary data.</text>
</comment>
<accession>A0A0R2BTM7</accession>
<dbReference type="SUPFAM" id="SSF52402">
    <property type="entry name" value="Adenine nucleotide alpha hydrolases-like"/>
    <property type="match status" value="1"/>
</dbReference>
<protein>
    <recommendedName>
        <fullName evidence="3">asparagine synthase (glutamine-hydrolyzing)</fullName>
        <ecNumber evidence="3">6.3.5.4</ecNumber>
    </recommendedName>
</protein>
<dbReference type="Proteomes" id="UP000051813">
    <property type="component" value="Unassembled WGS sequence"/>
</dbReference>
<dbReference type="RefSeq" id="WP_057755346.1">
    <property type="nucleotide sequence ID" value="NZ_AYYK01000004.1"/>
</dbReference>
<evidence type="ECO:0000256" key="5">
    <source>
        <dbReference type="ARBA" id="ARBA00022840"/>
    </source>
</evidence>
<dbReference type="InterPro" id="IPR033738">
    <property type="entry name" value="AsnB_N"/>
</dbReference>
<dbReference type="GO" id="GO:0006529">
    <property type="term" value="P:asparagine biosynthetic process"/>
    <property type="evidence" value="ECO:0007669"/>
    <property type="project" value="UniProtKB-KW"/>
</dbReference>
<feature type="domain" description="Glutamine amidotransferase type-2" evidence="12">
    <location>
        <begin position="2"/>
        <end position="211"/>
    </location>
</feature>
<dbReference type="CDD" id="cd00712">
    <property type="entry name" value="AsnB"/>
    <property type="match status" value="1"/>
</dbReference>
<evidence type="ECO:0000313" key="13">
    <source>
        <dbReference type="EMBL" id="KRM79334.1"/>
    </source>
</evidence>
<evidence type="ECO:0000256" key="6">
    <source>
        <dbReference type="ARBA" id="ARBA00022888"/>
    </source>
</evidence>
<dbReference type="Pfam" id="PF00733">
    <property type="entry name" value="Asn_synthase"/>
    <property type="match status" value="1"/>
</dbReference>
<dbReference type="GO" id="GO:0004066">
    <property type="term" value="F:asparagine synthase (glutamine-hydrolyzing) activity"/>
    <property type="evidence" value="ECO:0007669"/>
    <property type="project" value="UniProtKB-EC"/>
</dbReference>
<dbReference type="PATRIC" id="fig|1423738.3.peg.1525"/>
<feature type="active site" description="For GATase activity" evidence="9">
    <location>
        <position position="2"/>
    </location>
</feature>
<dbReference type="InterPro" id="IPR051786">
    <property type="entry name" value="ASN_synthetase/amidase"/>
</dbReference>
<dbReference type="InterPro" id="IPR017932">
    <property type="entry name" value="GATase_2_dom"/>
</dbReference>
<evidence type="ECO:0000256" key="8">
    <source>
        <dbReference type="ARBA" id="ARBA00048741"/>
    </source>
</evidence>
<proteinExistence type="inferred from homology"/>
<dbReference type="SUPFAM" id="SSF56235">
    <property type="entry name" value="N-terminal nucleophile aminohydrolases (Ntn hydrolases)"/>
    <property type="match status" value="1"/>
</dbReference>
<evidence type="ECO:0000256" key="10">
    <source>
        <dbReference type="PIRSR" id="PIRSR001589-2"/>
    </source>
</evidence>
<dbReference type="PANTHER" id="PTHR43284">
    <property type="entry name" value="ASPARAGINE SYNTHETASE (GLUTAMINE-HYDROLYZING)"/>
    <property type="match status" value="1"/>
</dbReference>
<evidence type="ECO:0000256" key="4">
    <source>
        <dbReference type="ARBA" id="ARBA00022741"/>
    </source>
</evidence>
<keyword evidence="4 10" id="KW-0547">Nucleotide-binding</keyword>
<evidence type="ECO:0000256" key="2">
    <source>
        <dbReference type="ARBA" id="ARBA00005752"/>
    </source>
</evidence>
<feature type="binding site" evidence="10">
    <location>
        <position position="99"/>
    </location>
    <ligand>
        <name>L-glutamine</name>
        <dbReference type="ChEBI" id="CHEBI:58359"/>
    </ligand>
</feature>
<comment type="catalytic activity">
    <reaction evidence="8">
        <text>L-aspartate + L-glutamine + ATP + H2O = L-asparagine + L-glutamate + AMP + diphosphate + H(+)</text>
        <dbReference type="Rhea" id="RHEA:12228"/>
        <dbReference type="ChEBI" id="CHEBI:15377"/>
        <dbReference type="ChEBI" id="CHEBI:15378"/>
        <dbReference type="ChEBI" id="CHEBI:29985"/>
        <dbReference type="ChEBI" id="CHEBI:29991"/>
        <dbReference type="ChEBI" id="CHEBI:30616"/>
        <dbReference type="ChEBI" id="CHEBI:33019"/>
        <dbReference type="ChEBI" id="CHEBI:58048"/>
        <dbReference type="ChEBI" id="CHEBI:58359"/>
        <dbReference type="ChEBI" id="CHEBI:456215"/>
        <dbReference type="EC" id="6.3.5.4"/>
    </reaction>
</comment>
<dbReference type="InterPro" id="IPR029055">
    <property type="entry name" value="Ntn_hydrolases_N"/>
</dbReference>
<evidence type="ECO:0000313" key="14">
    <source>
        <dbReference type="Proteomes" id="UP000051813"/>
    </source>
</evidence>
<evidence type="ECO:0000256" key="9">
    <source>
        <dbReference type="PIRSR" id="PIRSR001589-1"/>
    </source>
</evidence>
<dbReference type="STRING" id="1423738.FC84_GL001508"/>
<name>A0A0R2BTM7_9LACO</name>
<evidence type="ECO:0000259" key="12">
    <source>
        <dbReference type="PROSITE" id="PS51278"/>
    </source>
</evidence>
<dbReference type="InterPro" id="IPR014729">
    <property type="entry name" value="Rossmann-like_a/b/a_fold"/>
</dbReference>
<feature type="site" description="Important for beta-aspartyl-AMP intermediate formation" evidence="11">
    <location>
        <position position="361"/>
    </location>
</feature>
<keyword evidence="9" id="KW-0028">Amino-acid biosynthesis</keyword>
<evidence type="ECO:0000256" key="11">
    <source>
        <dbReference type="PIRSR" id="PIRSR001589-3"/>
    </source>
</evidence>
<evidence type="ECO:0000256" key="1">
    <source>
        <dbReference type="ARBA" id="ARBA00005187"/>
    </source>
</evidence>
<dbReference type="AlphaFoldDB" id="A0A0R2BTM7"/>
<gene>
    <name evidence="13" type="ORF">FC84_GL001508</name>
</gene>
<comment type="similarity">
    <text evidence="2">Belongs to the asparagine synthetase family.</text>
</comment>
<dbReference type="GO" id="GO:0005524">
    <property type="term" value="F:ATP binding"/>
    <property type="evidence" value="ECO:0007669"/>
    <property type="project" value="UniProtKB-KW"/>
</dbReference>
<reference evidence="13 14" key="1">
    <citation type="journal article" date="2015" name="Genome Announc.">
        <title>Expanding the biotechnology potential of lactobacilli through comparative genomics of 213 strains and associated genera.</title>
        <authorList>
            <person name="Sun Z."/>
            <person name="Harris H.M."/>
            <person name="McCann A."/>
            <person name="Guo C."/>
            <person name="Argimon S."/>
            <person name="Zhang W."/>
            <person name="Yang X."/>
            <person name="Jeffery I.B."/>
            <person name="Cooney J.C."/>
            <person name="Kagawa T.F."/>
            <person name="Liu W."/>
            <person name="Song Y."/>
            <person name="Salvetti E."/>
            <person name="Wrobel A."/>
            <person name="Rasinkangas P."/>
            <person name="Parkhill J."/>
            <person name="Rea M.C."/>
            <person name="O'Sullivan O."/>
            <person name="Ritari J."/>
            <person name="Douillard F.P."/>
            <person name="Paul Ross R."/>
            <person name="Yang R."/>
            <person name="Briner A.E."/>
            <person name="Felis G.E."/>
            <person name="de Vos W.M."/>
            <person name="Barrangou R."/>
            <person name="Klaenhammer T.R."/>
            <person name="Caufield P.W."/>
            <person name="Cui Y."/>
            <person name="Zhang H."/>
            <person name="O'Toole P.W."/>
        </authorList>
    </citation>
    <scope>NUCLEOTIDE SEQUENCE [LARGE SCALE GENOMIC DNA]</scope>
    <source>
        <strain evidence="13 14">DSM 20335</strain>
    </source>
</reference>
<dbReference type="Pfam" id="PF13537">
    <property type="entry name" value="GATase_7"/>
    <property type="match status" value="1"/>
</dbReference>
<dbReference type="NCBIfam" id="TIGR01536">
    <property type="entry name" value="asn_synth_AEB"/>
    <property type="match status" value="1"/>
</dbReference>
<dbReference type="GO" id="GO:0005829">
    <property type="term" value="C:cytosol"/>
    <property type="evidence" value="ECO:0007669"/>
    <property type="project" value="TreeGrafter"/>
</dbReference>
<evidence type="ECO:0000256" key="7">
    <source>
        <dbReference type="ARBA" id="ARBA00022962"/>
    </source>
</evidence>
<dbReference type="Gene3D" id="3.60.20.10">
    <property type="entry name" value="Glutamine Phosphoribosylpyrophosphate, subunit 1, domain 1"/>
    <property type="match status" value="1"/>
</dbReference>
<keyword evidence="14" id="KW-1185">Reference proteome</keyword>
<dbReference type="Gene3D" id="3.40.50.620">
    <property type="entry name" value="HUPs"/>
    <property type="match status" value="1"/>
</dbReference>
<comment type="pathway">
    <text evidence="1">Amino-acid biosynthesis; L-asparagine biosynthesis; L-asparagine from L-aspartate (L-Gln route): step 1/1.</text>
</comment>
<dbReference type="PIRSF" id="PIRSF001589">
    <property type="entry name" value="Asn_synthetase_glu-h"/>
    <property type="match status" value="1"/>
</dbReference>
<dbReference type="PANTHER" id="PTHR43284:SF1">
    <property type="entry name" value="ASPARAGINE SYNTHETASE"/>
    <property type="match status" value="1"/>
</dbReference>
<feature type="binding site" evidence="10">
    <location>
        <position position="286"/>
    </location>
    <ligand>
        <name>ATP</name>
        <dbReference type="ChEBI" id="CHEBI:30616"/>
    </ligand>
</feature>
<sequence>MCGFVGAIHQDGGRVTLDDIKTMNQMIVHRGPDDEGYFEDDSITTGFRRLSIIDLQHGSQPLAYDQQRYWIVFNGEIYNYVELREELLKEGYQFITDSDTEVILAMYKKYGTETAKYLRGMFAFVIWDTQTKEVYGARDQFGIKPLHYALANDNIYFASEKKSLIKLLNDRQIDEVALQNYLTYQYVPDPETLTPSIKKIPAGHYFVKNPGEALKIETYFTPTFTPQTVKDENKLATKIAETLYDSVKKHMRADVTVGSFLSGGVDSSIIVALAKQISPNIKTFSVGFEREGYSEIDVAEETAQRLGVENISQVITPEAFIKEFPNFVYSMDDPLADPAAVPQYFLAKLARQYCKVALTGEGADELFGGYTIYNEPNSLTLFEHLPQSLNHVLNKLAQQLPAGVKGRSFIERGTTPLERRFVGNAKIFLEPEKKQLLQHYQAGHPYTNVTAPFYHANQNLDPITRMEDIDMHTWLIGDLLLNADRTTMAASLELRTPFIDKEVFALARTIPANLKIAHNTTKYILRKAAESFTPENVLYRPKLGFPVPIRFWLKDELADWARDLIEQAPVDQYLKKDYALKLLDDHQVGRIDNSRKLWTILTFIVWYQIYISQDYHYFVDPTPISALTDSAKLA</sequence>
<dbReference type="EMBL" id="AYYK01000004">
    <property type="protein sequence ID" value="KRM79334.1"/>
    <property type="molecule type" value="Genomic_DNA"/>
</dbReference>
<keyword evidence="7 9" id="KW-0315">Glutamine amidotransferase</keyword>
<dbReference type="OrthoDB" id="9763290at2"/>
<dbReference type="InterPro" id="IPR006426">
    <property type="entry name" value="Asn_synth_AEB"/>
</dbReference>
<keyword evidence="6 9" id="KW-0061">Asparagine biosynthesis</keyword>
<dbReference type="PROSITE" id="PS51278">
    <property type="entry name" value="GATASE_TYPE_2"/>
    <property type="match status" value="1"/>
</dbReference>